<sequence>MRTALCFAILVIPTLALAQGATPAKQPTIGTKPLVQVKPRASVGCKLVGTVKGTKLWAGECIAAPELRTGTPPEEASPSAPDAAGGATPKDQQ</sequence>
<feature type="chain" id="PRO_5006442035" description="DUF333 domain-containing protein" evidence="2">
    <location>
        <begin position="19"/>
        <end position="93"/>
    </location>
</feature>
<reference evidence="3 4" key="1">
    <citation type="submission" date="2014-03" db="EMBL/GenBank/DDBJ databases">
        <title>Bradyrhizobium valentinum sp. nov., isolated from effective nodules of Lupinus mariae-josephae, a lupine endemic of basic-lime soils in Eastern Spain.</title>
        <authorList>
            <person name="Duran D."/>
            <person name="Rey L."/>
            <person name="Navarro A."/>
            <person name="Busquets A."/>
            <person name="Imperial J."/>
            <person name="Ruiz-Argueso T."/>
        </authorList>
    </citation>
    <scope>NUCLEOTIDE SEQUENCE [LARGE SCALE GENOMIC DNA]</scope>
    <source>
        <strain evidence="3 4">PAC68</strain>
    </source>
</reference>
<comment type="caution">
    <text evidence="3">The sequence shown here is derived from an EMBL/GenBank/DDBJ whole genome shotgun (WGS) entry which is preliminary data.</text>
</comment>
<gene>
    <name evidence="3" type="ORF">CQ12_37530</name>
</gene>
<proteinExistence type="predicted"/>
<evidence type="ECO:0000313" key="4">
    <source>
        <dbReference type="Proteomes" id="UP000050863"/>
    </source>
</evidence>
<keyword evidence="4" id="KW-1185">Reference proteome</keyword>
<feature type="signal peptide" evidence="2">
    <location>
        <begin position="1"/>
        <end position="18"/>
    </location>
</feature>
<keyword evidence="2" id="KW-0732">Signal</keyword>
<accession>A0A0R3KFP0</accession>
<feature type="compositionally biased region" description="Low complexity" evidence="1">
    <location>
        <begin position="71"/>
        <end position="93"/>
    </location>
</feature>
<evidence type="ECO:0000256" key="2">
    <source>
        <dbReference type="SAM" id="SignalP"/>
    </source>
</evidence>
<dbReference type="Proteomes" id="UP000050863">
    <property type="component" value="Unassembled WGS sequence"/>
</dbReference>
<dbReference type="EMBL" id="LLXZ01000216">
    <property type="protein sequence ID" value="KRQ94520.1"/>
    <property type="molecule type" value="Genomic_DNA"/>
</dbReference>
<evidence type="ECO:0000313" key="3">
    <source>
        <dbReference type="EMBL" id="KRQ94520.1"/>
    </source>
</evidence>
<organism evidence="3 4">
    <name type="scientific">Bradyrhizobium jicamae</name>
    <dbReference type="NCBI Taxonomy" id="280332"/>
    <lineage>
        <taxon>Bacteria</taxon>
        <taxon>Pseudomonadati</taxon>
        <taxon>Pseudomonadota</taxon>
        <taxon>Alphaproteobacteria</taxon>
        <taxon>Hyphomicrobiales</taxon>
        <taxon>Nitrobacteraceae</taxon>
        <taxon>Bradyrhizobium</taxon>
    </lineage>
</organism>
<evidence type="ECO:0000256" key="1">
    <source>
        <dbReference type="SAM" id="MobiDB-lite"/>
    </source>
</evidence>
<evidence type="ECO:0008006" key="5">
    <source>
        <dbReference type="Google" id="ProtNLM"/>
    </source>
</evidence>
<protein>
    <recommendedName>
        <fullName evidence="5">DUF333 domain-containing protein</fullName>
    </recommendedName>
</protein>
<dbReference type="AlphaFoldDB" id="A0A0R3KFP0"/>
<feature type="region of interest" description="Disordered" evidence="1">
    <location>
        <begin position="65"/>
        <end position="93"/>
    </location>
</feature>
<name>A0A0R3KFP0_9BRAD</name>